<dbReference type="InterPro" id="IPR001087">
    <property type="entry name" value="GDSL"/>
</dbReference>
<dbReference type="CDD" id="cd01846">
    <property type="entry name" value="fatty_acyltransferase_like"/>
    <property type="match status" value="1"/>
</dbReference>
<accession>A0ABN6F8C2</accession>
<feature type="chain" id="PRO_5047238411" description="Lipolytic protein G-D-S-L family" evidence="2">
    <location>
        <begin position="26"/>
        <end position="304"/>
    </location>
</feature>
<dbReference type="EMBL" id="AP024488">
    <property type="protein sequence ID" value="BCS97926.1"/>
    <property type="molecule type" value="Genomic_DNA"/>
</dbReference>
<evidence type="ECO:0000256" key="1">
    <source>
        <dbReference type="ARBA" id="ARBA00022801"/>
    </source>
</evidence>
<dbReference type="Pfam" id="PF00657">
    <property type="entry name" value="Lipase_GDSL"/>
    <property type="match status" value="1"/>
</dbReference>
<dbReference type="RefSeq" id="WP_236889339.1">
    <property type="nucleotide sequence ID" value="NZ_AP024488.1"/>
</dbReference>
<proteinExistence type="predicted"/>
<protein>
    <recommendedName>
        <fullName evidence="5">Lipolytic protein G-D-S-L family</fullName>
    </recommendedName>
</protein>
<evidence type="ECO:0000313" key="3">
    <source>
        <dbReference type="EMBL" id="BCS97926.1"/>
    </source>
</evidence>
<keyword evidence="1" id="KW-0378">Hydrolase</keyword>
<keyword evidence="2" id="KW-0732">Signal</keyword>
<keyword evidence="4" id="KW-1185">Reference proteome</keyword>
<dbReference type="Proteomes" id="UP001320148">
    <property type="component" value="Chromosome"/>
</dbReference>
<sequence length="304" mass="32928">MNKKCWMIFGVVFLLLAPASMPAFGWETIVSFGDSLSDNGDGDGYGHPYGPFSNGDVWLDYLAESMRDVSLEDRAIGGAQTVGPVSNDFDIGMTAQIHAYIDGLPEDADLSAVLFTVWIGGNDFLSMGDKAPGSVIANALWNIACSLQELVDAGAEDILVMNLPDLGLTPLYNKSPEGSALATGLSATFNDNLKHLICDLNTSFPEVKFYMADTFKLLQFAVTQGDTLGLPNVSSSCTGDDKLPDCHGYLFYDDIHPTTATHRYLAALAAGQVKHGRISREMKELLKELRSLHPRKPFIFSCGD</sequence>
<evidence type="ECO:0000313" key="4">
    <source>
        <dbReference type="Proteomes" id="UP001320148"/>
    </source>
</evidence>
<dbReference type="InterPro" id="IPR036514">
    <property type="entry name" value="SGNH_hydro_sf"/>
</dbReference>
<dbReference type="InterPro" id="IPR051058">
    <property type="entry name" value="GDSL_Est/Lipase"/>
</dbReference>
<organism evidence="3 4">
    <name type="scientific">Desulfoluna limicola</name>
    <dbReference type="NCBI Taxonomy" id="2810562"/>
    <lineage>
        <taxon>Bacteria</taxon>
        <taxon>Pseudomonadati</taxon>
        <taxon>Thermodesulfobacteriota</taxon>
        <taxon>Desulfobacteria</taxon>
        <taxon>Desulfobacterales</taxon>
        <taxon>Desulfolunaceae</taxon>
        <taxon>Desulfoluna</taxon>
    </lineage>
</organism>
<name>A0ABN6F8C2_9BACT</name>
<feature type="signal peptide" evidence="2">
    <location>
        <begin position="1"/>
        <end position="25"/>
    </location>
</feature>
<dbReference type="PANTHER" id="PTHR45648">
    <property type="entry name" value="GDSL LIPASE/ACYLHYDROLASE FAMILY PROTEIN (AFU_ORTHOLOGUE AFUA_4G14700)"/>
    <property type="match status" value="1"/>
</dbReference>
<gene>
    <name evidence="3" type="ORF">DSLASN_35580</name>
</gene>
<evidence type="ECO:0000256" key="2">
    <source>
        <dbReference type="SAM" id="SignalP"/>
    </source>
</evidence>
<dbReference type="PANTHER" id="PTHR45648:SF22">
    <property type="entry name" value="GDSL LIPASE_ACYLHYDROLASE FAMILY PROTEIN (AFU_ORTHOLOGUE AFUA_4G14700)"/>
    <property type="match status" value="1"/>
</dbReference>
<reference evidence="3 4" key="1">
    <citation type="submission" date="2021-02" db="EMBL/GenBank/DDBJ databases">
        <title>Complete genome of Desulfoluna sp. strain ASN36.</title>
        <authorList>
            <person name="Takahashi A."/>
            <person name="Kojima H."/>
            <person name="Fukui M."/>
        </authorList>
    </citation>
    <scope>NUCLEOTIDE SEQUENCE [LARGE SCALE GENOMIC DNA]</scope>
    <source>
        <strain evidence="3 4">ASN36</strain>
    </source>
</reference>
<dbReference type="SUPFAM" id="SSF52266">
    <property type="entry name" value="SGNH hydrolase"/>
    <property type="match status" value="1"/>
</dbReference>
<dbReference type="Gene3D" id="3.40.50.1110">
    <property type="entry name" value="SGNH hydrolase"/>
    <property type="match status" value="1"/>
</dbReference>
<evidence type="ECO:0008006" key="5">
    <source>
        <dbReference type="Google" id="ProtNLM"/>
    </source>
</evidence>